<keyword evidence="4" id="KW-0418">Kinase</keyword>
<dbReference type="CDD" id="cd16917">
    <property type="entry name" value="HATPase_UhpB-NarQ-NarX-like"/>
    <property type="match status" value="1"/>
</dbReference>
<comment type="catalytic activity">
    <reaction evidence="1">
        <text>ATP + protein L-histidine = ADP + protein N-phospho-L-histidine.</text>
        <dbReference type="EC" id="2.7.13.3"/>
    </reaction>
</comment>
<dbReference type="InterPro" id="IPR003594">
    <property type="entry name" value="HATPase_dom"/>
</dbReference>
<keyword evidence="5" id="KW-0902">Two-component regulatory system</keyword>
<feature type="domain" description="Histidine kinase/HSP90-like ATPase" evidence="9">
    <location>
        <begin position="519"/>
        <end position="565"/>
    </location>
</feature>
<keyword evidence="6" id="KW-0175">Coiled coil</keyword>
<evidence type="ECO:0000256" key="8">
    <source>
        <dbReference type="SAM" id="SignalP"/>
    </source>
</evidence>
<feature type="coiled-coil region" evidence="6">
    <location>
        <begin position="384"/>
        <end position="411"/>
    </location>
</feature>
<evidence type="ECO:0000256" key="4">
    <source>
        <dbReference type="ARBA" id="ARBA00022777"/>
    </source>
</evidence>
<dbReference type="Proteomes" id="UP001485459">
    <property type="component" value="Chromosome"/>
</dbReference>
<dbReference type="Pfam" id="PF07696">
    <property type="entry name" value="7TMR-DISMED2"/>
    <property type="match status" value="1"/>
</dbReference>
<dbReference type="Gene3D" id="3.30.565.10">
    <property type="entry name" value="Histidine kinase-like ATPase, C-terminal domain"/>
    <property type="match status" value="1"/>
</dbReference>
<dbReference type="InterPro" id="IPR011623">
    <property type="entry name" value="7TMR_DISM_rcpt_extracell_dom1"/>
</dbReference>
<dbReference type="InterPro" id="IPR050482">
    <property type="entry name" value="Sensor_HK_TwoCompSys"/>
</dbReference>
<feature type="transmembrane region" description="Helical" evidence="7">
    <location>
        <begin position="264"/>
        <end position="283"/>
    </location>
</feature>
<feature type="transmembrane region" description="Helical" evidence="7">
    <location>
        <begin position="201"/>
        <end position="222"/>
    </location>
</feature>
<dbReference type="PANTHER" id="PTHR24421:SF10">
    <property type="entry name" value="NITRATE_NITRITE SENSOR PROTEIN NARQ"/>
    <property type="match status" value="1"/>
</dbReference>
<dbReference type="RefSeq" id="WP_341836984.1">
    <property type="nucleotide sequence ID" value="NZ_CP149822.1"/>
</dbReference>
<protein>
    <recommendedName>
        <fullName evidence="2">histidine kinase</fullName>
        <ecNumber evidence="2">2.7.13.3</ecNumber>
    </recommendedName>
</protein>
<dbReference type="EC" id="2.7.13.3" evidence="2"/>
<dbReference type="Pfam" id="PF02518">
    <property type="entry name" value="HATPase_c"/>
    <property type="match status" value="1"/>
</dbReference>
<reference evidence="13" key="1">
    <citation type="submission" date="2024-03" db="EMBL/GenBank/DDBJ databases">
        <title>Chitinophaga horti sp. nov., isolated from garden soil.</title>
        <authorList>
            <person name="Lee D.S."/>
            <person name="Han D.M."/>
            <person name="Baek J.H."/>
            <person name="Choi D.G."/>
            <person name="Jeon J.H."/>
            <person name="Jeon C.O."/>
        </authorList>
    </citation>
    <scope>NUCLEOTIDE SEQUENCE [LARGE SCALE GENOMIC DNA]</scope>
    <source>
        <strain evidence="13">GPA1</strain>
    </source>
</reference>
<feature type="transmembrane region" description="Helical" evidence="7">
    <location>
        <begin position="234"/>
        <end position="252"/>
    </location>
</feature>
<feature type="transmembrane region" description="Helical" evidence="7">
    <location>
        <begin position="357"/>
        <end position="378"/>
    </location>
</feature>
<dbReference type="InterPro" id="IPR011622">
    <property type="entry name" value="7TMR_DISM_rcpt_extracell_dom2"/>
</dbReference>
<dbReference type="SUPFAM" id="SSF55874">
    <property type="entry name" value="ATPase domain of HSP90 chaperone/DNA topoisomerase II/histidine kinase"/>
    <property type="match status" value="1"/>
</dbReference>
<dbReference type="Gene3D" id="1.20.5.1930">
    <property type="match status" value="1"/>
</dbReference>
<sequence>MLKGALLSIVLLIFCRLSVAGQQSFHVLEDSSRQLTPAGALAAWQNGAFRPLQPSYLNPGYTTSHFWIAVTAPDVAFSENMLLVADNPHINRLEWYAAGRNAMQLLSLTGDYFPFHQRPVRHPSFVFRFSNGPGLYLLKIDKHHESLQAPLRLERRSVFRAESERSALINGILTGIVLLIVLFGAFLYANTRDAVYGWYALYVLSTLGWIWSNSGLGFQYLWPESEYFPSRSRVVFVFANFVLTVQFLKVFTGLGQPGSRLRQPLLFAQGVWLAMLVITLWPIHYQQYAQATMVLLRALPFFSLAALGLLLAGLIYKVVKGNRPSMIYIAAVLVLMFFTVMENLYHLGTVKLPSYFAHYGLFTGIVLEMIIITFGLAARFSFYRKEKEAILQKMNEQQKQLTDTIVTVEENERKVLADRLHDEIGSLLALASLQLDAVKGNPMQGSAPAERASGIIKEISETVRNISHQLTPVAMEKYGLVKAVTDLAGIANASGRIRIELVIIGFENDTHYSRNFRVILYRIIQELLQNVLRHADAGHVLIQLIEHEDHCTLMVEDDGKGFTGELPAPQLLRSIRSKVDYLEGMMQIEHQTESGALINIELPLPKMNGNYA</sequence>
<evidence type="ECO:0000256" key="1">
    <source>
        <dbReference type="ARBA" id="ARBA00000085"/>
    </source>
</evidence>
<evidence type="ECO:0000256" key="3">
    <source>
        <dbReference type="ARBA" id="ARBA00022679"/>
    </source>
</evidence>
<evidence type="ECO:0000256" key="5">
    <source>
        <dbReference type="ARBA" id="ARBA00023012"/>
    </source>
</evidence>
<keyword evidence="8" id="KW-0732">Signal</keyword>
<evidence type="ECO:0000259" key="9">
    <source>
        <dbReference type="Pfam" id="PF02518"/>
    </source>
</evidence>
<feature type="domain" description="7TM-DISM receptor extracellular" evidence="11">
    <location>
        <begin position="23"/>
        <end position="153"/>
    </location>
</feature>
<dbReference type="PANTHER" id="PTHR24421">
    <property type="entry name" value="NITRATE/NITRITE SENSOR PROTEIN NARX-RELATED"/>
    <property type="match status" value="1"/>
</dbReference>
<feature type="domain" description="7TM-DISM receptor extracellular" evidence="10">
    <location>
        <begin position="167"/>
        <end position="379"/>
    </location>
</feature>
<keyword evidence="7" id="KW-1133">Transmembrane helix</keyword>
<evidence type="ECO:0000256" key="7">
    <source>
        <dbReference type="SAM" id="Phobius"/>
    </source>
</evidence>
<dbReference type="Gene3D" id="2.60.40.2380">
    <property type="match status" value="1"/>
</dbReference>
<dbReference type="Pfam" id="PF07695">
    <property type="entry name" value="7TMR-DISM_7TM"/>
    <property type="match status" value="1"/>
</dbReference>
<evidence type="ECO:0000256" key="6">
    <source>
        <dbReference type="SAM" id="Coils"/>
    </source>
</evidence>
<keyword evidence="3" id="KW-0808">Transferase</keyword>
<dbReference type="InterPro" id="IPR036890">
    <property type="entry name" value="HATPase_C_sf"/>
</dbReference>
<dbReference type="EMBL" id="CP149822">
    <property type="protein sequence ID" value="WZN42148.1"/>
    <property type="molecule type" value="Genomic_DNA"/>
</dbReference>
<evidence type="ECO:0000313" key="13">
    <source>
        <dbReference type="Proteomes" id="UP001485459"/>
    </source>
</evidence>
<organism evidence="12 13">
    <name type="scientific">Chitinophaga pollutisoli</name>
    <dbReference type="NCBI Taxonomy" id="3133966"/>
    <lineage>
        <taxon>Bacteria</taxon>
        <taxon>Pseudomonadati</taxon>
        <taxon>Bacteroidota</taxon>
        <taxon>Chitinophagia</taxon>
        <taxon>Chitinophagales</taxon>
        <taxon>Chitinophagaceae</taxon>
        <taxon>Chitinophaga</taxon>
    </lineage>
</organism>
<name>A0ABZ2YQU0_9BACT</name>
<gene>
    <name evidence="12" type="ORF">WJU16_03745</name>
</gene>
<keyword evidence="7" id="KW-0472">Membrane</keyword>
<feature type="transmembrane region" description="Helical" evidence="7">
    <location>
        <begin position="326"/>
        <end position="345"/>
    </location>
</feature>
<feature type="chain" id="PRO_5046606806" description="histidine kinase" evidence="8">
    <location>
        <begin position="21"/>
        <end position="612"/>
    </location>
</feature>
<keyword evidence="7" id="KW-0812">Transmembrane</keyword>
<evidence type="ECO:0000259" key="11">
    <source>
        <dbReference type="Pfam" id="PF07696"/>
    </source>
</evidence>
<feature type="signal peptide" evidence="8">
    <location>
        <begin position="1"/>
        <end position="20"/>
    </location>
</feature>
<keyword evidence="13" id="KW-1185">Reference proteome</keyword>
<accession>A0ABZ2YQU0</accession>
<feature type="transmembrane region" description="Helical" evidence="7">
    <location>
        <begin position="167"/>
        <end position="189"/>
    </location>
</feature>
<evidence type="ECO:0000256" key="2">
    <source>
        <dbReference type="ARBA" id="ARBA00012438"/>
    </source>
</evidence>
<evidence type="ECO:0000313" key="12">
    <source>
        <dbReference type="EMBL" id="WZN42148.1"/>
    </source>
</evidence>
<proteinExistence type="predicted"/>
<feature type="transmembrane region" description="Helical" evidence="7">
    <location>
        <begin position="295"/>
        <end position="319"/>
    </location>
</feature>
<evidence type="ECO:0000259" key="10">
    <source>
        <dbReference type="Pfam" id="PF07695"/>
    </source>
</evidence>